<evidence type="ECO:0000313" key="8">
    <source>
        <dbReference type="Proteomes" id="UP000662747"/>
    </source>
</evidence>
<evidence type="ECO:0000256" key="4">
    <source>
        <dbReference type="ARBA" id="ARBA00023163"/>
    </source>
</evidence>
<dbReference type="SMART" id="SM00382">
    <property type="entry name" value="AAA"/>
    <property type="match status" value="1"/>
</dbReference>
<dbReference type="InterPro" id="IPR058031">
    <property type="entry name" value="AAA_lid_NorR"/>
</dbReference>
<dbReference type="Pfam" id="PF00498">
    <property type="entry name" value="FHA"/>
    <property type="match status" value="1"/>
</dbReference>
<reference evidence="7 8" key="1">
    <citation type="submission" date="2021-02" db="EMBL/GenBank/DDBJ databases">
        <title>De Novo genome assembly of isolated myxobacteria.</title>
        <authorList>
            <person name="Stevens D.C."/>
        </authorList>
    </citation>
    <scope>NUCLEOTIDE SEQUENCE [LARGE SCALE GENOMIC DNA]</scope>
    <source>
        <strain evidence="8">SCPEA02</strain>
    </source>
</reference>
<dbReference type="PROSITE" id="PS50045">
    <property type="entry name" value="SIGMA54_INTERACT_4"/>
    <property type="match status" value="1"/>
</dbReference>
<dbReference type="Pfam" id="PF00158">
    <property type="entry name" value="Sigma54_activat"/>
    <property type="match status" value="1"/>
</dbReference>
<protein>
    <submittedName>
        <fullName evidence="7">FHA domain-containing protein</fullName>
    </submittedName>
</protein>
<evidence type="ECO:0000256" key="3">
    <source>
        <dbReference type="ARBA" id="ARBA00023015"/>
    </source>
</evidence>
<dbReference type="Proteomes" id="UP000662747">
    <property type="component" value="Chromosome"/>
</dbReference>
<dbReference type="Gene3D" id="3.30.450.40">
    <property type="match status" value="1"/>
</dbReference>
<dbReference type="InterPro" id="IPR029016">
    <property type="entry name" value="GAF-like_dom_sf"/>
</dbReference>
<dbReference type="InterPro" id="IPR008984">
    <property type="entry name" value="SMAD_FHA_dom_sf"/>
</dbReference>
<dbReference type="SUPFAM" id="SSF46689">
    <property type="entry name" value="Homeodomain-like"/>
    <property type="match status" value="1"/>
</dbReference>
<accession>A0ABX7P918</accession>
<dbReference type="Gene3D" id="1.10.10.60">
    <property type="entry name" value="Homeodomain-like"/>
    <property type="match status" value="1"/>
</dbReference>
<gene>
    <name evidence="7" type="ORF">JY651_19200</name>
</gene>
<dbReference type="RefSeq" id="WP_206728451.1">
    <property type="nucleotide sequence ID" value="NZ_CP071090.1"/>
</dbReference>
<name>A0ABX7P918_9BACT</name>
<keyword evidence="3" id="KW-0805">Transcription regulation</keyword>
<evidence type="ECO:0000256" key="2">
    <source>
        <dbReference type="ARBA" id="ARBA00022840"/>
    </source>
</evidence>
<proteinExistence type="predicted"/>
<sequence>MPALLLLTGPSAGRRYEVLTEATIGRSPSCEIPLEDDQVSRRHALITLHEGQARIRDLRSRNGTLVNGERLSGEVVLQPGDRVRVGATTAVYEPPAVTFVEGGPKPHGHVPIEEVLPHVGTAAAMYSAGTALLGATSEAMVLRRLADEVMHALSADRAAALLGSSGGLLTASVVGAETLMVPQAMAQAALEHKELSQSGDAMCAPLVASGGMPFGVLYVTRAEPAFSAGEGQLLAALGRLGGEAYAAMRSRMEAEAPALTLVGTSRPLRTLLETARRAAASAAPVVIHGEPGTGKTLLARIVHSRSPRALGPLVTVDCRQPQPAVDEALFGRASAPGQPPMTSALLRADGGSLLLQHVQALPRASAERLARLLARRTAPSRQGGEEPVDVRVLATTLESLPLLATRGEVEASLARGLVGFELEVPPLRERRADVLVLLEGFSARAARRSRKEPPTLGPEARRLLVDYSWPQNVRELELVGERLGLLYAGSRVGALHLPPEIQEGGASTGPQTLQERVARLERDAIAEALREASGKKVRAAALLGISRPTLDKKIEEYGLSVERGRRGG</sequence>
<dbReference type="SUPFAM" id="SSF52540">
    <property type="entry name" value="P-loop containing nucleoside triphosphate hydrolases"/>
    <property type="match status" value="1"/>
</dbReference>
<dbReference type="CDD" id="cd00009">
    <property type="entry name" value="AAA"/>
    <property type="match status" value="1"/>
</dbReference>
<keyword evidence="4" id="KW-0804">Transcription</keyword>
<organism evidence="7 8">
    <name type="scientific">Pyxidicoccus parkwayensis</name>
    <dbReference type="NCBI Taxonomy" id="2813578"/>
    <lineage>
        <taxon>Bacteria</taxon>
        <taxon>Pseudomonadati</taxon>
        <taxon>Myxococcota</taxon>
        <taxon>Myxococcia</taxon>
        <taxon>Myxococcales</taxon>
        <taxon>Cystobacterineae</taxon>
        <taxon>Myxococcaceae</taxon>
        <taxon>Pyxidicoccus</taxon>
    </lineage>
</organism>
<dbReference type="PANTHER" id="PTHR32071:SF57">
    <property type="entry name" value="C4-DICARBOXYLATE TRANSPORT TRANSCRIPTIONAL REGULATORY PROTEIN DCTD"/>
    <property type="match status" value="1"/>
</dbReference>
<feature type="domain" description="Sigma-54 factor interaction" evidence="6">
    <location>
        <begin position="261"/>
        <end position="485"/>
    </location>
</feature>
<dbReference type="PANTHER" id="PTHR32071">
    <property type="entry name" value="TRANSCRIPTIONAL REGULATORY PROTEIN"/>
    <property type="match status" value="1"/>
</dbReference>
<keyword evidence="2" id="KW-0067">ATP-binding</keyword>
<dbReference type="Gene3D" id="2.60.200.20">
    <property type="match status" value="1"/>
</dbReference>
<dbReference type="InterPro" id="IPR002078">
    <property type="entry name" value="Sigma_54_int"/>
</dbReference>
<feature type="domain" description="FHA" evidence="5">
    <location>
        <begin position="22"/>
        <end position="71"/>
    </location>
</feature>
<dbReference type="InterPro" id="IPR009057">
    <property type="entry name" value="Homeodomain-like_sf"/>
</dbReference>
<dbReference type="Pfam" id="PF25601">
    <property type="entry name" value="AAA_lid_14"/>
    <property type="match status" value="1"/>
</dbReference>
<dbReference type="PRINTS" id="PR01590">
    <property type="entry name" value="HTHFIS"/>
</dbReference>
<dbReference type="InterPro" id="IPR002197">
    <property type="entry name" value="HTH_Fis"/>
</dbReference>
<evidence type="ECO:0000259" key="6">
    <source>
        <dbReference type="PROSITE" id="PS50045"/>
    </source>
</evidence>
<dbReference type="PROSITE" id="PS50006">
    <property type="entry name" value="FHA_DOMAIN"/>
    <property type="match status" value="1"/>
</dbReference>
<dbReference type="CDD" id="cd00060">
    <property type="entry name" value="FHA"/>
    <property type="match status" value="1"/>
</dbReference>
<dbReference type="Pfam" id="PF02954">
    <property type="entry name" value="HTH_8"/>
    <property type="match status" value="1"/>
</dbReference>
<dbReference type="InterPro" id="IPR000253">
    <property type="entry name" value="FHA_dom"/>
</dbReference>
<dbReference type="SUPFAM" id="SSF49879">
    <property type="entry name" value="SMAD/FHA domain"/>
    <property type="match status" value="1"/>
</dbReference>
<evidence type="ECO:0000313" key="7">
    <source>
        <dbReference type="EMBL" id="QSQ26910.1"/>
    </source>
</evidence>
<dbReference type="Gene3D" id="3.40.50.300">
    <property type="entry name" value="P-loop containing nucleotide triphosphate hydrolases"/>
    <property type="match status" value="1"/>
</dbReference>
<evidence type="ECO:0000256" key="1">
    <source>
        <dbReference type="ARBA" id="ARBA00022741"/>
    </source>
</evidence>
<keyword evidence="8" id="KW-1185">Reference proteome</keyword>
<evidence type="ECO:0000259" key="5">
    <source>
        <dbReference type="PROSITE" id="PS50006"/>
    </source>
</evidence>
<dbReference type="SMART" id="SM00240">
    <property type="entry name" value="FHA"/>
    <property type="match status" value="1"/>
</dbReference>
<keyword evidence="1" id="KW-0547">Nucleotide-binding</keyword>
<dbReference type="EMBL" id="CP071090">
    <property type="protein sequence ID" value="QSQ26910.1"/>
    <property type="molecule type" value="Genomic_DNA"/>
</dbReference>
<dbReference type="InterPro" id="IPR003593">
    <property type="entry name" value="AAA+_ATPase"/>
</dbReference>
<dbReference type="InterPro" id="IPR027417">
    <property type="entry name" value="P-loop_NTPase"/>
</dbReference>
<dbReference type="Gene3D" id="1.10.8.60">
    <property type="match status" value="1"/>
</dbReference>